<dbReference type="InterPro" id="IPR010978">
    <property type="entry name" value="tRNA-bd_arm"/>
</dbReference>
<dbReference type="InterPro" id="IPR002319">
    <property type="entry name" value="Phenylalanyl-tRNA_Synthase"/>
</dbReference>
<dbReference type="EC" id="6.1.1.20" evidence="1"/>
<evidence type="ECO:0000256" key="2">
    <source>
        <dbReference type="ARBA" id="ARBA00022598"/>
    </source>
</evidence>
<keyword evidence="2" id="KW-0436">Ligase</keyword>
<dbReference type="PROSITE" id="PS50862">
    <property type="entry name" value="AA_TRNA_LIGASE_II"/>
    <property type="match status" value="1"/>
</dbReference>
<dbReference type="InterPro" id="IPR004188">
    <property type="entry name" value="Phe-tRNA_ligase_II_N"/>
</dbReference>
<proteinExistence type="predicted"/>
<organism evidence="9">
    <name type="scientific">marine metagenome</name>
    <dbReference type="NCBI Taxonomy" id="408172"/>
    <lineage>
        <taxon>unclassified sequences</taxon>
        <taxon>metagenomes</taxon>
        <taxon>ecological metagenomes</taxon>
    </lineage>
</organism>
<dbReference type="GO" id="GO:0000049">
    <property type="term" value="F:tRNA binding"/>
    <property type="evidence" value="ECO:0007669"/>
    <property type="project" value="InterPro"/>
</dbReference>
<dbReference type="GO" id="GO:0005524">
    <property type="term" value="F:ATP binding"/>
    <property type="evidence" value="ECO:0007669"/>
    <property type="project" value="UniProtKB-KW"/>
</dbReference>
<reference evidence="9" key="1">
    <citation type="submission" date="2018-05" db="EMBL/GenBank/DDBJ databases">
        <authorList>
            <person name="Lanie J.A."/>
            <person name="Ng W.-L."/>
            <person name="Kazmierczak K.M."/>
            <person name="Andrzejewski T.M."/>
            <person name="Davidsen T.M."/>
            <person name="Wayne K.J."/>
            <person name="Tettelin H."/>
            <person name="Glass J.I."/>
            <person name="Rusch D."/>
            <person name="Podicherti R."/>
            <person name="Tsui H.-C.T."/>
            <person name="Winkler M.E."/>
        </authorList>
    </citation>
    <scope>NUCLEOTIDE SEQUENCE</scope>
</reference>
<dbReference type="AlphaFoldDB" id="A0A382AV33"/>
<name>A0A382AV33_9ZZZZ</name>
<dbReference type="PANTHER" id="PTHR11538">
    <property type="entry name" value="PHENYLALANYL-TRNA SYNTHETASE"/>
    <property type="match status" value="1"/>
</dbReference>
<dbReference type="Gene3D" id="3.30.930.10">
    <property type="entry name" value="Bira Bifunctional Protein, Domain 2"/>
    <property type="match status" value="1"/>
</dbReference>
<protein>
    <recommendedName>
        <fullName evidence="1">phenylalanine--tRNA ligase</fullName>
        <ecNumber evidence="1">6.1.1.20</ecNumber>
    </recommendedName>
</protein>
<evidence type="ECO:0000256" key="3">
    <source>
        <dbReference type="ARBA" id="ARBA00022741"/>
    </source>
</evidence>
<feature type="domain" description="Aminoacyl-transfer RNA synthetases class-II family profile" evidence="8">
    <location>
        <begin position="116"/>
        <end position="271"/>
    </location>
</feature>
<evidence type="ECO:0000256" key="4">
    <source>
        <dbReference type="ARBA" id="ARBA00022840"/>
    </source>
</evidence>
<gene>
    <name evidence="9" type="ORF">METZ01_LOCUS157691</name>
</gene>
<sequence>VTDRNQNTLDELKKEATVALAKCETVGSLEEWRVTYLGRRGSISSVMRDLGNLDADSRRIMGKASNELKTHLQEKYEDKLQSVNSSQSENSDLSSFDVTLPGRIPMRGSVHPTTLIVREIADAFAPMGFRVVEGPEVELDVYNFQKLNIPSDHPARDMWNSLWVEYPNEQNLQPFLLRTHTSPMQIRIMEGESPPIRVIVPGKAFRYEATDATHEWQFTQIEGLAVDKGISFADLKGTLDAFAKIIFGERRKTRFRCDFFPFVEPGAEMSIDCFKCDGHGCRVCSNTGWIEILGAGMV</sequence>
<dbReference type="EMBL" id="UINC01026778">
    <property type="protein sequence ID" value="SVB04837.1"/>
    <property type="molecule type" value="Genomic_DNA"/>
</dbReference>
<dbReference type="InterPro" id="IPR006195">
    <property type="entry name" value="aa-tRNA-synth_II"/>
</dbReference>
<evidence type="ECO:0000313" key="9">
    <source>
        <dbReference type="EMBL" id="SVB04837.1"/>
    </source>
</evidence>
<evidence type="ECO:0000256" key="1">
    <source>
        <dbReference type="ARBA" id="ARBA00012814"/>
    </source>
</evidence>
<dbReference type="GO" id="GO:0006432">
    <property type="term" value="P:phenylalanyl-tRNA aminoacylation"/>
    <property type="evidence" value="ECO:0007669"/>
    <property type="project" value="InterPro"/>
</dbReference>
<keyword evidence="6" id="KW-0030">Aminoacyl-tRNA synthetase</keyword>
<accession>A0A382AV33</accession>
<keyword evidence="3" id="KW-0547">Nucleotide-binding</keyword>
<dbReference type="InterPro" id="IPR045864">
    <property type="entry name" value="aa-tRNA-synth_II/BPL/LPL"/>
</dbReference>
<dbReference type="Pfam" id="PF02912">
    <property type="entry name" value="Phe_tRNA-synt_N"/>
    <property type="match status" value="1"/>
</dbReference>
<keyword evidence="5" id="KW-0648">Protein biosynthesis</keyword>
<feature type="non-terminal residue" evidence="9">
    <location>
        <position position="298"/>
    </location>
</feature>
<evidence type="ECO:0000256" key="6">
    <source>
        <dbReference type="ARBA" id="ARBA00023146"/>
    </source>
</evidence>
<feature type="non-terminal residue" evidence="9">
    <location>
        <position position="1"/>
    </location>
</feature>
<evidence type="ECO:0000259" key="8">
    <source>
        <dbReference type="PROSITE" id="PS50862"/>
    </source>
</evidence>
<dbReference type="SUPFAM" id="SSF46589">
    <property type="entry name" value="tRNA-binding arm"/>
    <property type="match status" value="1"/>
</dbReference>
<keyword evidence="4" id="KW-0067">ATP-binding</keyword>
<dbReference type="PANTHER" id="PTHR11538:SF41">
    <property type="entry name" value="PHENYLALANINE--TRNA LIGASE, MITOCHONDRIAL"/>
    <property type="match status" value="1"/>
</dbReference>
<dbReference type="SUPFAM" id="SSF55681">
    <property type="entry name" value="Class II aaRS and biotin synthetases"/>
    <property type="match status" value="1"/>
</dbReference>
<dbReference type="GO" id="GO:0005737">
    <property type="term" value="C:cytoplasm"/>
    <property type="evidence" value="ECO:0007669"/>
    <property type="project" value="InterPro"/>
</dbReference>
<evidence type="ECO:0000256" key="7">
    <source>
        <dbReference type="ARBA" id="ARBA00049255"/>
    </source>
</evidence>
<evidence type="ECO:0000256" key="5">
    <source>
        <dbReference type="ARBA" id="ARBA00022917"/>
    </source>
</evidence>
<dbReference type="CDD" id="cd00496">
    <property type="entry name" value="PheRS_alpha_core"/>
    <property type="match status" value="1"/>
</dbReference>
<dbReference type="GO" id="GO:0004826">
    <property type="term" value="F:phenylalanine-tRNA ligase activity"/>
    <property type="evidence" value="ECO:0007669"/>
    <property type="project" value="UniProtKB-EC"/>
</dbReference>
<dbReference type="Pfam" id="PF01409">
    <property type="entry name" value="tRNA-synt_2d"/>
    <property type="match status" value="1"/>
</dbReference>
<comment type="catalytic activity">
    <reaction evidence="7">
        <text>tRNA(Phe) + L-phenylalanine + ATP = L-phenylalanyl-tRNA(Phe) + AMP + diphosphate + H(+)</text>
        <dbReference type="Rhea" id="RHEA:19413"/>
        <dbReference type="Rhea" id="RHEA-COMP:9668"/>
        <dbReference type="Rhea" id="RHEA-COMP:9699"/>
        <dbReference type="ChEBI" id="CHEBI:15378"/>
        <dbReference type="ChEBI" id="CHEBI:30616"/>
        <dbReference type="ChEBI" id="CHEBI:33019"/>
        <dbReference type="ChEBI" id="CHEBI:58095"/>
        <dbReference type="ChEBI" id="CHEBI:78442"/>
        <dbReference type="ChEBI" id="CHEBI:78531"/>
        <dbReference type="ChEBI" id="CHEBI:456215"/>
        <dbReference type="EC" id="6.1.1.20"/>
    </reaction>
</comment>